<protein>
    <submittedName>
        <fullName evidence="2">DUF1778 domain-containing protein</fullName>
    </submittedName>
</protein>
<dbReference type="RefSeq" id="WP_317714839.1">
    <property type="nucleotide sequence ID" value="NZ_JAWLUM010000006.1"/>
</dbReference>
<accession>A0ABU4F1N7</accession>
<evidence type="ECO:0000256" key="1">
    <source>
        <dbReference type="ARBA" id="ARBA00022649"/>
    </source>
</evidence>
<organism evidence="2 3">
    <name type="scientific">Williamsia marianensis</name>
    <dbReference type="NCBI Taxonomy" id="85044"/>
    <lineage>
        <taxon>Bacteria</taxon>
        <taxon>Bacillati</taxon>
        <taxon>Actinomycetota</taxon>
        <taxon>Actinomycetes</taxon>
        <taxon>Mycobacteriales</taxon>
        <taxon>Nocardiaceae</taxon>
        <taxon>Williamsia</taxon>
    </lineage>
</organism>
<comment type="caution">
    <text evidence="2">The sequence shown here is derived from an EMBL/GenBank/DDBJ whole genome shotgun (WGS) entry which is preliminary data.</text>
</comment>
<keyword evidence="1" id="KW-1277">Toxin-antitoxin system</keyword>
<keyword evidence="3" id="KW-1185">Reference proteome</keyword>
<evidence type="ECO:0000313" key="3">
    <source>
        <dbReference type="Proteomes" id="UP001185792"/>
    </source>
</evidence>
<evidence type="ECO:0000313" key="2">
    <source>
        <dbReference type="EMBL" id="MDV7136911.1"/>
    </source>
</evidence>
<name>A0ABU4F1N7_WILMA</name>
<dbReference type="Pfam" id="PF08681">
    <property type="entry name" value="TacA1"/>
    <property type="match status" value="1"/>
</dbReference>
<dbReference type="InterPro" id="IPR014795">
    <property type="entry name" value="TacA_1-like"/>
</dbReference>
<dbReference type="EMBL" id="JAWLUM010000006">
    <property type="protein sequence ID" value="MDV7136911.1"/>
    <property type="molecule type" value="Genomic_DNA"/>
</dbReference>
<gene>
    <name evidence="2" type="ORF">R4198_24740</name>
</gene>
<dbReference type="Proteomes" id="UP001185792">
    <property type="component" value="Unassembled WGS sequence"/>
</dbReference>
<proteinExistence type="predicted"/>
<reference evidence="2 3" key="1">
    <citation type="submission" date="2023-10" db="EMBL/GenBank/DDBJ databases">
        <title>Development of a sustainable strategy for remediation of hydrocarbon-contaminated territories based on the waste exchange concept.</title>
        <authorList>
            <person name="Krivoruchko A."/>
        </authorList>
    </citation>
    <scope>NUCLEOTIDE SEQUENCE [LARGE SCALE GENOMIC DNA]</scope>
    <source>
        <strain evidence="2 3">IEGM 1236</strain>
    </source>
</reference>
<sequence>MPSLNITFTDEEHRLLTEAAAKSQESLKTFVHDAAIERSSAYRERVVAMSAQIASWSAELNDRLA</sequence>